<feature type="signal peptide" evidence="6">
    <location>
        <begin position="1"/>
        <end position="23"/>
    </location>
</feature>
<comment type="caution">
    <text evidence="8">The sequence shown here is derived from an EMBL/GenBank/DDBJ whole genome shotgun (WGS) entry which is preliminary data.</text>
</comment>
<dbReference type="GO" id="GO:0006508">
    <property type="term" value="P:proteolysis"/>
    <property type="evidence" value="ECO:0007669"/>
    <property type="project" value="UniProtKB-KW"/>
</dbReference>
<dbReference type="InterPro" id="IPR001818">
    <property type="entry name" value="Pept_M10_metallopeptidase"/>
</dbReference>
<evidence type="ECO:0000256" key="5">
    <source>
        <dbReference type="ARBA" id="ARBA00023049"/>
    </source>
</evidence>
<protein>
    <submittedName>
        <fullName evidence="8">Matrixin</fullName>
    </submittedName>
</protein>
<dbReference type="Pfam" id="PF00413">
    <property type="entry name" value="Peptidase_M10"/>
    <property type="match status" value="1"/>
</dbReference>
<dbReference type="PANTHER" id="PTHR10201:SF323">
    <property type="entry name" value="MATRIX METALLOPROTEINASE-21"/>
    <property type="match status" value="1"/>
</dbReference>
<sequence length="286" mass="30436" precursor="true">MRFLSAFILSGVLLAACHSSVYAYNLYGPYPWDDETDYYQKWGDIFTPGSPGGTITWSLMPTGTGLDASAPSYIQGTSDLTAVFNQVGGEAAALAMIQSAFDHWSSVADIEFVYVGVDDGTPFSAPYATGQVLGDIRIGAFEIDGFSAAVGFAPPPNGDTTLEADVIFNNKPDISFYVAPEAEGELYDLYPAGGGFYRNDFEGLVAHELGHALGLAHSDLPNGLMCGYVDSGFDGSLCSYYDPDHDGKAPVNRIPDPDDVAGVQFLYGPSPSADFDNDGDVDGRDF</sequence>
<dbReference type="Proteomes" id="UP000318437">
    <property type="component" value="Unassembled WGS sequence"/>
</dbReference>
<keyword evidence="1" id="KW-0645">Protease</keyword>
<keyword evidence="9" id="KW-1185">Reference proteome</keyword>
<feature type="chain" id="PRO_5023135120" evidence="6">
    <location>
        <begin position="24"/>
        <end position="286"/>
    </location>
</feature>
<dbReference type="RefSeq" id="WP_146447983.1">
    <property type="nucleotide sequence ID" value="NZ_SJPS01000001.1"/>
</dbReference>
<keyword evidence="2" id="KW-0479">Metal-binding</keyword>
<gene>
    <name evidence="8" type="ORF">Pla144_08320</name>
</gene>
<evidence type="ECO:0000256" key="2">
    <source>
        <dbReference type="ARBA" id="ARBA00022723"/>
    </source>
</evidence>
<dbReference type="GO" id="GO:0004222">
    <property type="term" value="F:metalloendopeptidase activity"/>
    <property type="evidence" value="ECO:0007669"/>
    <property type="project" value="InterPro"/>
</dbReference>
<dbReference type="GO" id="GO:0031012">
    <property type="term" value="C:extracellular matrix"/>
    <property type="evidence" value="ECO:0007669"/>
    <property type="project" value="InterPro"/>
</dbReference>
<dbReference type="InterPro" id="IPR006026">
    <property type="entry name" value="Peptidase_Metallo"/>
</dbReference>
<dbReference type="InterPro" id="IPR018247">
    <property type="entry name" value="EF_Hand_1_Ca_BS"/>
</dbReference>
<dbReference type="InterPro" id="IPR024079">
    <property type="entry name" value="MetalloPept_cat_dom_sf"/>
</dbReference>
<evidence type="ECO:0000256" key="1">
    <source>
        <dbReference type="ARBA" id="ARBA00022670"/>
    </source>
</evidence>
<dbReference type="PANTHER" id="PTHR10201">
    <property type="entry name" value="MATRIX METALLOPROTEINASE"/>
    <property type="match status" value="1"/>
</dbReference>
<proteinExistence type="predicted"/>
<dbReference type="PROSITE" id="PS00018">
    <property type="entry name" value="EF_HAND_1"/>
    <property type="match status" value="1"/>
</dbReference>
<organism evidence="8 9">
    <name type="scientific">Bythopirellula polymerisocia</name>
    <dbReference type="NCBI Taxonomy" id="2528003"/>
    <lineage>
        <taxon>Bacteria</taxon>
        <taxon>Pseudomonadati</taxon>
        <taxon>Planctomycetota</taxon>
        <taxon>Planctomycetia</taxon>
        <taxon>Pirellulales</taxon>
        <taxon>Lacipirellulaceae</taxon>
        <taxon>Bythopirellula</taxon>
    </lineage>
</organism>
<dbReference type="GO" id="GO:0008270">
    <property type="term" value="F:zinc ion binding"/>
    <property type="evidence" value="ECO:0007669"/>
    <property type="project" value="InterPro"/>
</dbReference>
<evidence type="ECO:0000256" key="4">
    <source>
        <dbReference type="ARBA" id="ARBA00022833"/>
    </source>
</evidence>
<keyword evidence="6" id="KW-0732">Signal</keyword>
<dbReference type="EMBL" id="SJPS01000001">
    <property type="protein sequence ID" value="TWU30046.1"/>
    <property type="molecule type" value="Genomic_DNA"/>
</dbReference>
<dbReference type="GO" id="GO:0030198">
    <property type="term" value="P:extracellular matrix organization"/>
    <property type="evidence" value="ECO:0007669"/>
    <property type="project" value="TreeGrafter"/>
</dbReference>
<dbReference type="PRINTS" id="PR00138">
    <property type="entry name" value="MATRIXIN"/>
</dbReference>
<dbReference type="Gene3D" id="3.40.390.10">
    <property type="entry name" value="Collagenase (Catalytic Domain)"/>
    <property type="match status" value="1"/>
</dbReference>
<evidence type="ECO:0000259" key="7">
    <source>
        <dbReference type="SMART" id="SM00235"/>
    </source>
</evidence>
<reference evidence="8 9" key="1">
    <citation type="submission" date="2019-02" db="EMBL/GenBank/DDBJ databases">
        <title>Deep-cultivation of Planctomycetes and their phenomic and genomic characterization uncovers novel biology.</title>
        <authorList>
            <person name="Wiegand S."/>
            <person name="Jogler M."/>
            <person name="Boedeker C."/>
            <person name="Pinto D."/>
            <person name="Vollmers J."/>
            <person name="Rivas-Marin E."/>
            <person name="Kohn T."/>
            <person name="Peeters S.H."/>
            <person name="Heuer A."/>
            <person name="Rast P."/>
            <person name="Oberbeckmann S."/>
            <person name="Bunk B."/>
            <person name="Jeske O."/>
            <person name="Meyerdierks A."/>
            <person name="Storesund J.E."/>
            <person name="Kallscheuer N."/>
            <person name="Luecker S."/>
            <person name="Lage O.M."/>
            <person name="Pohl T."/>
            <person name="Merkel B.J."/>
            <person name="Hornburger P."/>
            <person name="Mueller R.-W."/>
            <person name="Bruemmer F."/>
            <person name="Labrenz M."/>
            <person name="Spormann A.M."/>
            <person name="Op Den Camp H."/>
            <person name="Overmann J."/>
            <person name="Amann R."/>
            <person name="Jetten M.S.M."/>
            <person name="Mascher T."/>
            <person name="Medema M.H."/>
            <person name="Devos D.P."/>
            <person name="Kaster A.-K."/>
            <person name="Ovreas L."/>
            <person name="Rohde M."/>
            <person name="Galperin M.Y."/>
            <person name="Jogler C."/>
        </authorList>
    </citation>
    <scope>NUCLEOTIDE SEQUENCE [LARGE SCALE GENOMIC DNA]</scope>
    <source>
        <strain evidence="8 9">Pla144</strain>
    </source>
</reference>
<feature type="domain" description="Peptidase metallopeptidase" evidence="7">
    <location>
        <begin position="69"/>
        <end position="269"/>
    </location>
</feature>
<dbReference type="SMART" id="SM00235">
    <property type="entry name" value="ZnMc"/>
    <property type="match status" value="1"/>
</dbReference>
<dbReference type="GO" id="GO:0030574">
    <property type="term" value="P:collagen catabolic process"/>
    <property type="evidence" value="ECO:0007669"/>
    <property type="project" value="TreeGrafter"/>
</dbReference>
<dbReference type="PROSITE" id="PS51257">
    <property type="entry name" value="PROKAR_LIPOPROTEIN"/>
    <property type="match status" value="1"/>
</dbReference>
<keyword evidence="3" id="KW-0378">Hydrolase</keyword>
<evidence type="ECO:0000313" key="8">
    <source>
        <dbReference type="EMBL" id="TWU30046.1"/>
    </source>
</evidence>
<evidence type="ECO:0000256" key="3">
    <source>
        <dbReference type="ARBA" id="ARBA00022801"/>
    </source>
</evidence>
<dbReference type="OrthoDB" id="733404at2"/>
<dbReference type="SUPFAM" id="SSF55486">
    <property type="entry name" value="Metalloproteases ('zincins'), catalytic domain"/>
    <property type="match status" value="1"/>
</dbReference>
<dbReference type="InterPro" id="IPR021190">
    <property type="entry name" value="Pept_M10A"/>
</dbReference>
<evidence type="ECO:0000256" key="6">
    <source>
        <dbReference type="SAM" id="SignalP"/>
    </source>
</evidence>
<accession>A0A5C6D468</accession>
<keyword evidence="5" id="KW-0482">Metalloprotease</keyword>
<name>A0A5C6D468_9BACT</name>
<keyword evidence="4" id="KW-0862">Zinc</keyword>
<evidence type="ECO:0000313" key="9">
    <source>
        <dbReference type="Proteomes" id="UP000318437"/>
    </source>
</evidence>
<dbReference type="AlphaFoldDB" id="A0A5C6D468"/>